<dbReference type="AlphaFoldDB" id="A0A6J6M1Q7"/>
<feature type="transmembrane region" description="Helical" evidence="7">
    <location>
        <begin position="163"/>
        <end position="181"/>
    </location>
</feature>
<evidence type="ECO:0000256" key="6">
    <source>
        <dbReference type="ARBA" id="ARBA00023136"/>
    </source>
</evidence>
<feature type="transmembrane region" description="Helical" evidence="7">
    <location>
        <begin position="20"/>
        <end position="42"/>
    </location>
</feature>
<feature type="transmembrane region" description="Helical" evidence="7">
    <location>
        <begin position="62"/>
        <end position="79"/>
    </location>
</feature>
<dbReference type="PROSITE" id="PS50928">
    <property type="entry name" value="ABC_TM1"/>
    <property type="match status" value="1"/>
</dbReference>
<dbReference type="InterPro" id="IPR043429">
    <property type="entry name" value="ArtM/GltK/GlnP/TcyL/YhdX-like"/>
</dbReference>
<evidence type="ECO:0000256" key="1">
    <source>
        <dbReference type="ARBA" id="ARBA00004651"/>
    </source>
</evidence>
<sequence>MSTGFFNELWLSKFMIFRGIYTCLFVSFSSIVIGTFIGMFVGLALTYGNRFTRFLARAYTDIIRGIPVLVLILTFYFVLSVIGINLSALQAGITSLAIFCSAHISEMLRGGLQNVPKGQIEAAKAVGLSFFQTFIFVSLPQALRQILPTWINTAVEIVKGSTLVSLIGVIEITLVMQQIIGRNFLTMQFYALAGLIYFLIGFSIERTGKYVEKKVAIK</sequence>
<dbReference type="GO" id="GO:0043190">
    <property type="term" value="C:ATP-binding cassette (ABC) transporter complex"/>
    <property type="evidence" value="ECO:0007669"/>
    <property type="project" value="InterPro"/>
</dbReference>
<dbReference type="InterPro" id="IPR010065">
    <property type="entry name" value="AA_ABC_transptr_permease_3TM"/>
</dbReference>
<evidence type="ECO:0000256" key="7">
    <source>
        <dbReference type="SAM" id="Phobius"/>
    </source>
</evidence>
<dbReference type="EMBL" id="CAEZZR010000064">
    <property type="protein sequence ID" value="CAB4775221.1"/>
    <property type="molecule type" value="Genomic_DNA"/>
</dbReference>
<evidence type="ECO:0000256" key="3">
    <source>
        <dbReference type="ARBA" id="ARBA00022475"/>
    </source>
</evidence>
<evidence type="ECO:0000256" key="5">
    <source>
        <dbReference type="ARBA" id="ARBA00022989"/>
    </source>
</evidence>
<dbReference type="GO" id="GO:0006865">
    <property type="term" value="P:amino acid transport"/>
    <property type="evidence" value="ECO:0007669"/>
    <property type="project" value="TreeGrafter"/>
</dbReference>
<dbReference type="Pfam" id="PF00528">
    <property type="entry name" value="BPD_transp_1"/>
    <property type="match status" value="1"/>
</dbReference>
<dbReference type="InterPro" id="IPR000515">
    <property type="entry name" value="MetI-like"/>
</dbReference>
<dbReference type="PANTHER" id="PTHR30614">
    <property type="entry name" value="MEMBRANE COMPONENT OF AMINO ACID ABC TRANSPORTER"/>
    <property type="match status" value="1"/>
</dbReference>
<dbReference type="EMBL" id="CAFABI010000122">
    <property type="protein sequence ID" value="CAB4831930.1"/>
    <property type="molecule type" value="Genomic_DNA"/>
</dbReference>
<dbReference type="GO" id="GO:0022857">
    <property type="term" value="F:transmembrane transporter activity"/>
    <property type="evidence" value="ECO:0007669"/>
    <property type="project" value="InterPro"/>
</dbReference>
<dbReference type="EMBL" id="CAFAZX010000140">
    <property type="protein sequence ID" value="CAB4845650.1"/>
    <property type="molecule type" value="Genomic_DNA"/>
</dbReference>
<comment type="subcellular location">
    <subcellularLocation>
        <location evidence="1">Cell membrane</location>
        <topology evidence="1">Multi-pass membrane protein</topology>
    </subcellularLocation>
</comment>
<protein>
    <submittedName>
        <fullName evidence="9">Unannotated protein</fullName>
    </submittedName>
</protein>
<name>A0A6J6M1Q7_9ZZZZ</name>
<dbReference type="EMBL" id="CAFBOJ010000047">
    <property type="protein sequence ID" value="CAB4977911.1"/>
    <property type="molecule type" value="Genomic_DNA"/>
</dbReference>
<evidence type="ECO:0000256" key="2">
    <source>
        <dbReference type="ARBA" id="ARBA00022448"/>
    </source>
</evidence>
<accession>A0A6J6M1Q7</accession>
<dbReference type="EMBL" id="CAEZWO010000121">
    <property type="protein sequence ID" value="CAB4668080.1"/>
    <property type="molecule type" value="Genomic_DNA"/>
</dbReference>
<evidence type="ECO:0000313" key="13">
    <source>
        <dbReference type="EMBL" id="CAB4845650.1"/>
    </source>
</evidence>
<evidence type="ECO:0000259" key="8">
    <source>
        <dbReference type="PROSITE" id="PS50928"/>
    </source>
</evidence>
<keyword evidence="5 7" id="KW-1133">Transmembrane helix</keyword>
<keyword evidence="4 7" id="KW-0812">Transmembrane</keyword>
<dbReference type="CDD" id="cd06261">
    <property type="entry name" value="TM_PBP2"/>
    <property type="match status" value="1"/>
</dbReference>
<evidence type="ECO:0000313" key="15">
    <source>
        <dbReference type="EMBL" id="CAB5053816.1"/>
    </source>
</evidence>
<organism evidence="9">
    <name type="scientific">freshwater metagenome</name>
    <dbReference type="NCBI Taxonomy" id="449393"/>
    <lineage>
        <taxon>unclassified sequences</taxon>
        <taxon>metagenomes</taxon>
        <taxon>ecological metagenomes</taxon>
    </lineage>
</organism>
<evidence type="ECO:0000313" key="10">
    <source>
        <dbReference type="EMBL" id="CAB4706424.1"/>
    </source>
</evidence>
<reference evidence="9" key="1">
    <citation type="submission" date="2020-05" db="EMBL/GenBank/DDBJ databases">
        <authorList>
            <person name="Chiriac C."/>
            <person name="Salcher M."/>
            <person name="Ghai R."/>
            <person name="Kavagutti S V."/>
        </authorList>
    </citation>
    <scope>NUCLEOTIDE SEQUENCE</scope>
</reference>
<dbReference type="EMBL" id="CAFBQK010000119">
    <property type="protein sequence ID" value="CAB5053816.1"/>
    <property type="molecule type" value="Genomic_DNA"/>
</dbReference>
<evidence type="ECO:0000313" key="16">
    <source>
        <dbReference type="EMBL" id="CAB5077531.1"/>
    </source>
</evidence>
<keyword evidence="3" id="KW-1003">Cell membrane</keyword>
<keyword evidence="2" id="KW-0813">Transport</keyword>
<dbReference type="Gene3D" id="1.10.3720.10">
    <property type="entry name" value="MetI-like"/>
    <property type="match status" value="1"/>
</dbReference>
<gene>
    <name evidence="9" type="ORF">UFOPK2254_01118</name>
    <name evidence="10" type="ORF">UFOPK2646_00732</name>
    <name evidence="11" type="ORF">UFOPK2907_00780</name>
    <name evidence="12" type="ORF">UFOPK3197_00991</name>
    <name evidence="13" type="ORF">UFOPK3241_01508</name>
    <name evidence="14" type="ORF">UFOPK3937_00565</name>
    <name evidence="15" type="ORF">UFOPK4265_00918</name>
    <name evidence="16" type="ORF">UFOPK4401_01255</name>
</gene>
<dbReference type="InterPro" id="IPR035906">
    <property type="entry name" value="MetI-like_sf"/>
</dbReference>
<dbReference type="NCBIfam" id="TIGR01726">
    <property type="entry name" value="HEQRo_perm_3TM"/>
    <property type="match status" value="1"/>
</dbReference>
<evidence type="ECO:0000313" key="9">
    <source>
        <dbReference type="EMBL" id="CAB4668080.1"/>
    </source>
</evidence>
<dbReference type="EMBL" id="CAFBRB010000178">
    <property type="protein sequence ID" value="CAB5077531.1"/>
    <property type="molecule type" value="Genomic_DNA"/>
</dbReference>
<keyword evidence="6 7" id="KW-0472">Membrane</keyword>
<dbReference type="SUPFAM" id="SSF161098">
    <property type="entry name" value="MetI-like"/>
    <property type="match status" value="1"/>
</dbReference>
<evidence type="ECO:0000256" key="4">
    <source>
        <dbReference type="ARBA" id="ARBA00022692"/>
    </source>
</evidence>
<dbReference type="EMBL" id="CAEZYB010000072">
    <property type="protein sequence ID" value="CAB4706424.1"/>
    <property type="molecule type" value="Genomic_DNA"/>
</dbReference>
<proteinExistence type="predicted"/>
<dbReference type="PANTHER" id="PTHR30614:SF36">
    <property type="entry name" value="ABC TRANSPORTER MEMBRANE-SPANNING PERMEASE-GLUTAMINE TRANSPORT"/>
    <property type="match status" value="1"/>
</dbReference>
<feature type="transmembrane region" description="Helical" evidence="7">
    <location>
        <begin position="187"/>
        <end position="204"/>
    </location>
</feature>
<evidence type="ECO:0000313" key="11">
    <source>
        <dbReference type="EMBL" id="CAB4775221.1"/>
    </source>
</evidence>
<feature type="domain" description="ABC transmembrane type-1" evidence="8">
    <location>
        <begin position="20"/>
        <end position="208"/>
    </location>
</feature>
<evidence type="ECO:0000313" key="12">
    <source>
        <dbReference type="EMBL" id="CAB4831930.1"/>
    </source>
</evidence>
<evidence type="ECO:0000313" key="14">
    <source>
        <dbReference type="EMBL" id="CAB4977911.1"/>
    </source>
</evidence>